<proteinExistence type="predicted"/>
<dbReference type="EMBL" id="CP036282">
    <property type="protein sequence ID" value="QDL52746.1"/>
    <property type="molecule type" value="Genomic_DNA"/>
</dbReference>
<organism evidence="1 2">
    <name type="scientific">Rhodoferax aquaticus</name>
    <dbReference type="NCBI Taxonomy" id="2527691"/>
    <lineage>
        <taxon>Bacteria</taxon>
        <taxon>Pseudomonadati</taxon>
        <taxon>Pseudomonadota</taxon>
        <taxon>Betaproteobacteria</taxon>
        <taxon>Burkholderiales</taxon>
        <taxon>Comamonadaceae</taxon>
        <taxon>Rhodoferax</taxon>
    </lineage>
</organism>
<keyword evidence="2" id="KW-1185">Reference proteome</keyword>
<evidence type="ECO:0000313" key="2">
    <source>
        <dbReference type="Proteomes" id="UP000317365"/>
    </source>
</evidence>
<sequence length="280" mass="31160">MPWRHCGSSYKSLRYGGLPGSGPHAILRRMDLRRTSWKTLAMLLLSASGTVLAQPSTDSPTLQYDRYNTAQLEAVCEATPPNAYASGMTDGAWFSFPGAGRTYYYRSACYMELVRRTGRADLCPKVIERRSLWGDGSSHSPQRCQDVAKAYQARQKQDALDLASYAQSVAGAFKITGFKVTPLPNHNWRLEVRTEGTRAGNYVLEVKQIRDNKVLHRDTRALSQPQTWAWELERASVLGTTPLPNIFPMAVSMTFQVPANGSRPAGEHITVIQNFTLSAE</sequence>
<dbReference type="Proteomes" id="UP000317365">
    <property type="component" value="Chromosome"/>
</dbReference>
<protein>
    <submittedName>
        <fullName evidence="1">Uncharacterized protein</fullName>
    </submittedName>
</protein>
<evidence type="ECO:0000313" key="1">
    <source>
        <dbReference type="EMBL" id="QDL52746.1"/>
    </source>
</evidence>
<accession>A0A515EJ91</accession>
<dbReference type="KEGG" id="rhg:EXZ61_00345"/>
<dbReference type="AlphaFoldDB" id="A0A515EJ91"/>
<reference evidence="2" key="1">
    <citation type="submission" date="2019-02" db="EMBL/GenBank/DDBJ databases">
        <title>Complete genome sequence of Rhodoferax sp. Gr-4.</title>
        <authorList>
            <person name="Jin L."/>
        </authorList>
    </citation>
    <scope>NUCLEOTIDE SEQUENCE [LARGE SCALE GENOMIC DNA]</scope>
    <source>
        <strain evidence="2">Gr-4</strain>
    </source>
</reference>
<dbReference type="RefSeq" id="WP_142808198.1">
    <property type="nucleotide sequence ID" value="NZ_CP036282.1"/>
</dbReference>
<gene>
    <name evidence="1" type="ORF">EXZ61_00345</name>
</gene>
<name>A0A515EJ91_9BURK</name>
<reference evidence="2" key="2">
    <citation type="journal article" date="2020" name="Int. J. Syst. Evol. Microbiol.">
        <title>Genomic insights into a novel species Rhodoferax aquaticus sp. nov., isolated from freshwater.</title>
        <authorList>
            <person name="Li T."/>
            <person name="Zhuo Y."/>
            <person name="Jin C.Z."/>
            <person name="Wu X."/>
            <person name="Ko S.R."/>
            <person name="Jin F.J."/>
            <person name="Ahn C.Y."/>
            <person name="Oh H.M."/>
            <person name="Lee H.G."/>
            <person name="Jin L."/>
        </authorList>
    </citation>
    <scope>NUCLEOTIDE SEQUENCE [LARGE SCALE GENOMIC DNA]</scope>
    <source>
        <strain evidence="2">Gr-4</strain>
    </source>
</reference>